<dbReference type="InterPro" id="IPR045772">
    <property type="entry name" value="DUF6225"/>
</dbReference>
<accession>A0A7W7DG48</accession>
<evidence type="ECO:0000313" key="1">
    <source>
        <dbReference type="EMBL" id="MBB4706157.1"/>
    </source>
</evidence>
<gene>
    <name evidence="1" type="ORF">BJ982_007787</name>
</gene>
<proteinExistence type="predicted"/>
<reference evidence="1 2" key="1">
    <citation type="submission" date="2020-08" db="EMBL/GenBank/DDBJ databases">
        <title>Sequencing the genomes of 1000 actinobacteria strains.</title>
        <authorList>
            <person name="Klenk H.-P."/>
        </authorList>
    </citation>
    <scope>NUCLEOTIDE SEQUENCE [LARGE SCALE GENOMIC DNA]</scope>
    <source>
        <strain evidence="1 2">DSM 45784</strain>
    </source>
</reference>
<dbReference type="AlphaFoldDB" id="A0A7W7DG48"/>
<dbReference type="Proteomes" id="UP000542210">
    <property type="component" value="Unassembled WGS sequence"/>
</dbReference>
<dbReference type="RefSeq" id="WP_184890021.1">
    <property type="nucleotide sequence ID" value="NZ_BOOV01000059.1"/>
</dbReference>
<comment type="caution">
    <text evidence="1">The sequence shown here is derived from an EMBL/GenBank/DDBJ whole genome shotgun (WGS) entry which is preliminary data.</text>
</comment>
<protein>
    <submittedName>
        <fullName evidence="1">Uncharacterized protein</fullName>
    </submittedName>
</protein>
<evidence type="ECO:0000313" key="2">
    <source>
        <dbReference type="Proteomes" id="UP000542210"/>
    </source>
</evidence>
<organism evidence="1 2">
    <name type="scientific">Sphaerisporangium siamense</name>
    <dbReference type="NCBI Taxonomy" id="795645"/>
    <lineage>
        <taxon>Bacteria</taxon>
        <taxon>Bacillati</taxon>
        <taxon>Actinomycetota</taxon>
        <taxon>Actinomycetes</taxon>
        <taxon>Streptosporangiales</taxon>
        <taxon>Streptosporangiaceae</taxon>
        <taxon>Sphaerisporangium</taxon>
    </lineage>
</organism>
<dbReference type="EMBL" id="JACHND010000002">
    <property type="protein sequence ID" value="MBB4706157.1"/>
    <property type="molecule type" value="Genomic_DNA"/>
</dbReference>
<name>A0A7W7DG48_9ACTN</name>
<sequence length="109" mass="11907">MSDTDQTREQVRLVPWETVTDAGGRRAWTAGQLRAAIAHLADDAPIVVYVATDDDGEDSQIIVDGCHAEIAGTDQPDPLYGITCAWPANPNLHIWPDAWSSDEDRRPPA</sequence>
<keyword evidence="2" id="KW-1185">Reference proteome</keyword>
<dbReference type="Pfam" id="PF19735">
    <property type="entry name" value="DUF6225"/>
    <property type="match status" value="1"/>
</dbReference>